<feature type="compositionally biased region" description="Polar residues" evidence="1">
    <location>
        <begin position="167"/>
        <end position="180"/>
    </location>
</feature>
<protein>
    <submittedName>
        <fullName evidence="2">Uncharacterized protein</fullName>
    </submittedName>
</protein>
<name>A0A067T9G0_GALM3</name>
<reference evidence="3" key="1">
    <citation type="journal article" date="2014" name="Proc. Natl. Acad. Sci. U.S.A.">
        <title>Extensive sampling of basidiomycete genomes demonstrates inadequacy of the white-rot/brown-rot paradigm for wood decay fungi.</title>
        <authorList>
            <person name="Riley R."/>
            <person name="Salamov A.A."/>
            <person name="Brown D.W."/>
            <person name="Nagy L.G."/>
            <person name="Floudas D."/>
            <person name="Held B.W."/>
            <person name="Levasseur A."/>
            <person name="Lombard V."/>
            <person name="Morin E."/>
            <person name="Otillar R."/>
            <person name="Lindquist E.A."/>
            <person name="Sun H."/>
            <person name="LaButti K.M."/>
            <person name="Schmutz J."/>
            <person name="Jabbour D."/>
            <person name="Luo H."/>
            <person name="Baker S.E."/>
            <person name="Pisabarro A.G."/>
            <person name="Walton J.D."/>
            <person name="Blanchette R.A."/>
            <person name="Henrissat B."/>
            <person name="Martin F."/>
            <person name="Cullen D."/>
            <person name="Hibbett D.S."/>
            <person name="Grigoriev I.V."/>
        </authorList>
    </citation>
    <scope>NUCLEOTIDE SEQUENCE [LARGE SCALE GENOMIC DNA]</scope>
    <source>
        <strain evidence="3">CBS 339.88</strain>
    </source>
</reference>
<feature type="compositionally biased region" description="Pro residues" evidence="1">
    <location>
        <begin position="152"/>
        <end position="162"/>
    </location>
</feature>
<dbReference type="Proteomes" id="UP000027222">
    <property type="component" value="Unassembled WGS sequence"/>
</dbReference>
<keyword evidence="3" id="KW-1185">Reference proteome</keyword>
<dbReference type="EMBL" id="KL142372">
    <property type="protein sequence ID" value="KDR79781.1"/>
    <property type="molecule type" value="Genomic_DNA"/>
</dbReference>
<evidence type="ECO:0000313" key="2">
    <source>
        <dbReference type="EMBL" id="KDR79781.1"/>
    </source>
</evidence>
<dbReference type="AlphaFoldDB" id="A0A067T9G0"/>
<accession>A0A067T9G0</accession>
<feature type="compositionally biased region" description="Low complexity" evidence="1">
    <location>
        <begin position="141"/>
        <end position="151"/>
    </location>
</feature>
<organism evidence="2 3">
    <name type="scientific">Galerina marginata (strain CBS 339.88)</name>
    <dbReference type="NCBI Taxonomy" id="685588"/>
    <lineage>
        <taxon>Eukaryota</taxon>
        <taxon>Fungi</taxon>
        <taxon>Dikarya</taxon>
        <taxon>Basidiomycota</taxon>
        <taxon>Agaricomycotina</taxon>
        <taxon>Agaricomycetes</taxon>
        <taxon>Agaricomycetidae</taxon>
        <taxon>Agaricales</taxon>
        <taxon>Agaricineae</taxon>
        <taxon>Strophariaceae</taxon>
        <taxon>Galerina</taxon>
    </lineage>
</organism>
<evidence type="ECO:0000256" key="1">
    <source>
        <dbReference type="SAM" id="MobiDB-lite"/>
    </source>
</evidence>
<feature type="region of interest" description="Disordered" evidence="1">
    <location>
        <begin position="93"/>
        <end position="180"/>
    </location>
</feature>
<evidence type="ECO:0000313" key="3">
    <source>
        <dbReference type="Proteomes" id="UP000027222"/>
    </source>
</evidence>
<dbReference type="HOGENOM" id="CLU_1081998_0_0_1"/>
<proteinExistence type="predicted"/>
<gene>
    <name evidence="2" type="ORF">GALMADRAFT_241858</name>
</gene>
<sequence length="257" mass="27985">MSSSSAFFISNKSDYHSVVLLRHFKQTLAVDESDTVERFCAAASSKPGTEFHYLGLLWDCAFKAGIASTGAQLEFAALEPPVVAATPPNFSPPSSTFTRDLSALQSSSQKPFGSLQHRFRRRAQTEKRSARVPTVIIQADSLSPPSESSQPCPVPVPSPQPPHSARVPSSQPPYSVRVPSSQIPRSCDIPSPTPTFTPIFHFVSDTPLSIIDTSSTCTSRSFVQRLSRLSHKTKLLSWVRAPLTLQPKGLQASLLRP</sequence>